<dbReference type="KEGG" id="sanh:107683792"/>
<dbReference type="InterPro" id="IPR050208">
    <property type="entry name" value="MHC_class-I_related"/>
</dbReference>
<accession>A0A671R3P7</accession>
<evidence type="ECO:0000256" key="3">
    <source>
        <dbReference type="SAM" id="SignalP"/>
    </source>
</evidence>
<dbReference type="GO" id="GO:0005615">
    <property type="term" value="C:extracellular space"/>
    <property type="evidence" value="ECO:0007669"/>
    <property type="project" value="TreeGrafter"/>
</dbReference>
<dbReference type="PANTHER" id="PTHR16675">
    <property type="entry name" value="MHC CLASS I-RELATED"/>
    <property type="match status" value="1"/>
</dbReference>
<comment type="similarity">
    <text evidence="2">Belongs to the MHC class I family.</text>
</comment>
<dbReference type="Gene3D" id="3.30.500.10">
    <property type="entry name" value="MHC class I-like antigen recognition-like"/>
    <property type="match status" value="1"/>
</dbReference>
<dbReference type="KEGG" id="sanh:107665164"/>
<dbReference type="Pfam" id="PF00129">
    <property type="entry name" value="MHC_I"/>
    <property type="match status" value="1"/>
</dbReference>
<evidence type="ECO:0000313" key="6">
    <source>
        <dbReference type="Ensembl" id="ENSSANP00000077738.1"/>
    </source>
</evidence>
<dbReference type="OrthoDB" id="8936120at2759"/>
<dbReference type="GeneID" id="107665164"/>
<dbReference type="PRINTS" id="PR01638">
    <property type="entry name" value="MHCCLASSI"/>
</dbReference>
<dbReference type="AlphaFoldDB" id="A0A671R3P7"/>
<dbReference type="Ensembl" id="ENSSANT00000082643.1">
    <property type="protein sequence ID" value="ENSSANP00000077738.1"/>
    <property type="gene ID" value="ENSSANG00000038747.1"/>
</dbReference>
<sequence length="116" mass="13210">MVSVIYHVVSLLSGVHAFQFMYGCELNDDGTKRGYLQFGYDGEDFISFDKNTLTFTAANPQAVITKNKWESTRAEANVYKAYLDNECIEWLQKYVGYGKDTLERKGRNISCLIITA</sequence>
<keyword evidence="1" id="KW-0325">Glycoprotein</keyword>
<dbReference type="GO" id="GO:0009897">
    <property type="term" value="C:external side of plasma membrane"/>
    <property type="evidence" value="ECO:0007669"/>
    <property type="project" value="TreeGrafter"/>
</dbReference>
<dbReference type="GeneID" id="107683792"/>
<dbReference type="InterPro" id="IPR037055">
    <property type="entry name" value="MHC_I-like_Ag-recog_sf"/>
</dbReference>
<dbReference type="SUPFAM" id="SSF54452">
    <property type="entry name" value="MHC antigen-recognition domain"/>
    <property type="match status" value="1"/>
</dbReference>
<dbReference type="Ensembl" id="ENSSANT00000020791.1">
    <property type="protein sequence ID" value="ENSSANP00000019493.1"/>
    <property type="gene ID" value="ENSSANG00000010174.1"/>
</dbReference>
<feature type="signal peptide" evidence="3">
    <location>
        <begin position="1"/>
        <end position="17"/>
    </location>
</feature>
<evidence type="ECO:0000256" key="1">
    <source>
        <dbReference type="ARBA" id="ARBA00023180"/>
    </source>
</evidence>
<organism evidence="6 7">
    <name type="scientific">Sinocyclocheilus anshuiensis</name>
    <dbReference type="NCBI Taxonomy" id="1608454"/>
    <lineage>
        <taxon>Eukaryota</taxon>
        <taxon>Metazoa</taxon>
        <taxon>Chordata</taxon>
        <taxon>Craniata</taxon>
        <taxon>Vertebrata</taxon>
        <taxon>Euteleostomi</taxon>
        <taxon>Actinopterygii</taxon>
        <taxon>Neopterygii</taxon>
        <taxon>Teleostei</taxon>
        <taxon>Ostariophysi</taxon>
        <taxon>Cypriniformes</taxon>
        <taxon>Cyprinidae</taxon>
        <taxon>Cyprininae</taxon>
        <taxon>Sinocyclocheilus</taxon>
    </lineage>
</organism>
<dbReference type="PANTHER" id="PTHR16675:SF237">
    <property type="entry name" value="MHC CLASS I ANTIGEN TRANSCRIPT VARIANT 1-RELATED"/>
    <property type="match status" value="1"/>
</dbReference>
<gene>
    <name evidence="6" type="primary">LOC107683792</name>
    <name evidence="5" type="synonym">LOC107665164</name>
</gene>
<dbReference type="RefSeq" id="XP_016335320.1">
    <property type="nucleotide sequence ID" value="XM_016479834.1"/>
</dbReference>
<name>A0A671R3P7_9TELE</name>
<evidence type="ECO:0000256" key="2">
    <source>
        <dbReference type="RuleBase" id="RU004439"/>
    </source>
</evidence>
<keyword evidence="3" id="KW-0732">Signal</keyword>
<dbReference type="InterPro" id="IPR001039">
    <property type="entry name" value="MHC_I_a_a1/a2"/>
</dbReference>
<keyword evidence="7" id="KW-1185">Reference proteome</keyword>
<dbReference type="RefSeq" id="XP_016311424.1">
    <property type="nucleotide sequence ID" value="XM_016455938.1"/>
</dbReference>
<dbReference type="Proteomes" id="UP000472260">
    <property type="component" value="Unassembled WGS sequence"/>
</dbReference>
<proteinExistence type="inferred from homology"/>
<dbReference type="InterPro" id="IPR011162">
    <property type="entry name" value="MHC_I/II-like_Ag-recog"/>
</dbReference>
<feature type="domain" description="MHC class I-like antigen recognition-like" evidence="4">
    <location>
        <begin position="13"/>
        <end position="102"/>
    </location>
</feature>
<evidence type="ECO:0000313" key="7">
    <source>
        <dbReference type="Proteomes" id="UP000472260"/>
    </source>
</evidence>
<reference evidence="6" key="1">
    <citation type="submission" date="2025-05" db="UniProtKB">
        <authorList>
            <consortium name="Ensembl"/>
        </authorList>
    </citation>
    <scope>IDENTIFICATION</scope>
</reference>
<protein>
    <submittedName>
        <fullName evidence="6">Class I histocompatibility antigen, F10 alpha chain-like</fullName>
    </submittedName>
</protein>
<evidence type="ECO:0000259" key="4">
    <source>
        <dbReference type="Pfam" id="PF00129"/>
    </source>
</evidence>
<dbReference type="GO" id="GO:0006955">
    <property type="term" value="P:immune response"/>
    <property type="evidence" value="ECO:0007669"/>
    <property type="project" value="TreeGrafter"/>
</dbReference>
<dbReference type="InterPro" id="IPR011161">
    <property type="entry name" value="MHC_I-like_Ag-recog"/>
</dbReference>
<evidence type="ECO:0000313" key="5">
    <source>
        <dbReference type="Ensembl" id="ENSSANP00000019493.1"/>
    </source>
</evidence>
<feature type="chain" id="PRO_5044627087" evidence="3">
    <location>
        <begin position="18"/>
        <end position="116"/>
    </location>
</feature>